<sequence>MRVKAIYFSPTGTTEKIIESIVKGIGPEELDCIDLTKRDAIDRKGHAGIGKEDLVLVGAPVYGGFLYKDFRNYIKCIDFNNRPVAIGLLYGNATVLCAKSEIVSLVQERSGRVIGYGDFVGEHSFSTREIPVAIGRPDTDDLNTAFLFGKDLRNALERAHATQCDQHMRLLGTCIGQVADMKPLHTGKRFFSVPRTERELCNRCGVCIKKCPRACIDQEFRTDGNECIVCMACVKACHSNARATKAKSPLVSYGLRLMNRRKNESSFTVW</sequence>
<dbReference type="SUPFAM" id="SSF54862">
    <property type="entry name" value="4Fe-4S ferredoxins"/>
    <property type="match status" value="1"/>
</dbReference>
<accession>D0WHY0</accession>
<dbReference type="OrthoDB" id="9794954at2"/>
<dbReference type="PROSITE" id="PS51379">
    <property type="entry name" value="4FE4S_FER_2"/>
    <property type="match status" value="2"/>
</dbReference>
<dbReference type="Gene3D" id="3.30.70.20">
    <property type="match status" value="1"/>
</dbReference>
<dbReference type="EMBL" id="ACUX02000014">
    <property type="protein sequence ID" value="EEZ60927.1"/>
    <property type="molecule type" value="Genomic_DNA"/>
</dbReference>
<protein>
    <submittedName>
        <fullName evidence="2">4Fe-4S binding domain protein</fullName>
    </submittedName>
</protein>
<organism evidence="2 3">
    <name type="scientific">Slackia exigua (strain ATCC 700122 / DSM 15923 / CIP 105133 / JCM 11022 / KCTC 5966 / S-7)</name>
    <dbReference type="NCBI Taxonomy" id="649764"/>
    <lineage>
        <taxon>Bacteria</taxon>
        <taxon>Bacillati</taxon>
        <taxon>Actinomycetota</taxon>
        <taxon>Coriobacteriia</taxon>
        <taxon>Eggerthellales</taxon>
        <taxon>Eggerthellaceae</taxon>
        <taxon>Slackia</taxon>
    </lineage>
</organism>
<evidence type="ECO:0000313" key="3">
    <source>
        <dbReference type="Proteomes" id="UP000006001"/>
    </source>
</evidence>
<dbReference type="Gene3D" id="3.40.50.360">
    <property type="match status" value="1"/>
</dbReference>
<feature type="domain" description="4Fe-4S ferredoxin-type" evidence="1">
    <location>
        <begin position="223"/>
        <end position="247"/>
    </location>
</feature>
<gene>
    <name evidence="2" type="ORF">HMPREF0762_01452</name>
</gene>
<evidence type="ECO:0000313" key="2">
    <source>
        <dbReference type="EMBL" id="EEZ60927.1"/>
    </source>
</evidence>
<dbReference type="Pfam" id="PF12724">
    <property type="entry name" value="Flavodoxin_5"/>
    <property type="match status" value="1"/>
</dbReference>
<dbReference type="InterPro" id="IPR017896">
    <property type="entry name" value="4Fe4S_Fe-S-bd"/>
</dbReference>
<comment type="caution">
    <text evidence="2">The sequence shown here is derived from an EMBL/GenBank/DDBJ whole genome shotgun (WGS) entry which is preliminary data.</text>
</comment>
<dbReference type="SUPFAM" id="SSF52218">
    <property type="entry name" value="Flavoproteins"/>
    <property type="match status" value="1"/>
</dbReference>
<evidence type="ECO:0000259" key="1">
    <source>
        <dbReference type="PROSITE" id="PS51379"/>
    </source>
</evidence>
<dbReference type="InterPro" id="IPR029039">
    <property type="entry name" value="Flavoprotein-like_sf"/>
</dbReference>
<proteinExistence type="predicted"/>
<dbReference type="InterPro" id="IPR026816">
    <property type="entry name" value="Flavodoxin_dom"/>
</dbReference>
<keyword evidence="3" id="KW-1185">Reference proteome</keyword>
<dbReference type="Proteomes" id="UP000006001">
    <property type="component" value="Unassembled WGS sequence"/>
</dbReference>
<dbReference type="RefSeq" id="WP_006362711.1">
    <property type="nucleotide sequence ID" value="NZ_GG700631.1"/>
</dbReference>
<name>D0WHY0_SLAES</name>
<dbReference type="HOGENOM" id="CLU_069541_0_0_11"/>
<dbReference type="GeneID" id="85008403"/>
<dbReference type="STRING" id="649764.HMPREF0762_01452"/>
<feature type="domain" description="4Fe-4S ferredoxin-type" evidence="1">
    <location>
        <begin position="192"/>
        <end position="221"/>
    </location>
</feature>
<dbReference type="eggNOG" id="COG2768">
    <property type="taxonomic scope" value="Bacteria"/>
</dbReference>
<reference evidence="2" key="1">
    <citation type="submission" date="2009-10" db="EMBL/GenBank/DDBJ databases">
        <authorList>
            <person name="Weinstock G."/>
            <person name="Sodergren E."/>
            <person name="Clifton S."/>
            <person name="Fulton L."/>
            <person name="Fulton B."/>
            <person name="Courtney L."/>
            <person name="Fronick C."/>
            <person name="Harrison M."/>
            <person name="Strong C."/>
            <person name="Farmer C."/>
            <person name="Delahaunty K."/>
            <person name="Markovic C."/>
            <person name="Hall O."/>
            <person name="Minx P."/>
            <person name="Tomlinson C."/>
            <person name="Mitreva M."/>
            <person name="Nelson J."/>
            <person name="Hou S."/>
            <person name="Wollam A."/>
            <person name="Pepin K.H."/>
            <person name="Johnson M."/>
            <person name="Bhonagiri V."/>
            <person name="Nash W.E."/>
            <person name="Warren W."/>
            <person name="Chinwalla A."/>
            <person name="Mardis E.R."/>
            <person name="Wilson R.K."/>
        </authorList>
    </citation>
    <scope>NUCLEOTIDE SEQUENCE [LARGE SCALE GENOMIC DNA]</scope>
    <source>
        <strain evidence="2">ATCC 700122</strain>
    </source>
</reference>
<dbReference type="AlphaFoldDB" id="D0WHY0"/>